<comment type="similarity">
    <text evidence="1">Belongs to the NPR2 family.</text>
</comment>
<dbReference type="GO" id="GO:1904262">
    <property type="term" value="P:negative regulation of TORC1 signaling"/>
    <property type="evidence" value="ECO:0007669"/>
    <property type="project" value="TreeGrafter"/>
</dbReference>
<dbReference type="PANTHER" id="PTHR12991:SF10">
    <property type="entry name" value="GATOR COMPLEX PROTEIN NPRL2"/>
    <property type="match status" value="1"/>
</dbReference>
<protein>
    <submittedName>
        <fullName evidence="3">Nitrogen permease regulator 2</fullName>
    </submittedName>
</protein>
<keyword evidence="4" id="KW-1185">Reference proteome</keyword>
<evidence type="ECO:0000256" key="2">
    <source>
        <dbReference type="SAM" id="MobiDB-lite"/>
    </source>
</evidence>
<feature type="compositionally biased region" description="Low complexity" evidence="2">
    <location>
        <begin position="182"/>
        <end position="198"/>
    </location>
</feature>
<comment type="caution">
    <text evidence="3">The sequence shown here is derived from an EMBL/GenBank/DDBJ whole genome shotgun (WGS) entry which is preliminary data.</text>
</comment>
<dbReference type="Proteomes" id="UP000780801">
    <property type="component" value="Unassembled WGS sequence"/>
</dbReference>
<dbReference type="EMBL" id="JAABOA010006091">
    <property type="protein sequence ID" value="KAF9570600.1"/>
    <property type="molecule type" value="Genomic_DNA"/>
</dbReference>
<feature type="compositionally biased region" description="Low complexity" evidence="2">
    <location>
        <begin position="79"/>
        <end position="116"/>
    </location>
</feature>
<evidence type="ECO:0000313" key="4">
    <source>
        <dbReference type="Proteomes" id="UP000780801"/>
    </source>
</evidence>
<feature type="region of interest" description="Disordered" evidence="2">
    <location>
        <begin position="175"/>
        <end position="198"/>
    </location>
</feature>
<dbReference type="Pfam" id="PF06218">
    <property type="entry name" value="NPR2"/>
    <property type="match status" value="1"/>
</dbReference>
<dbReference type="AlphaFoldDB" id="A0A9P6FK07"/>
<dbReference type="GO" id="GO:1990130">
    <property type="term" value="C:GATOR1 complex"/>
    <property type="evidence" value="ECO:0007669"/>
    <property type="project" value="TreeGrafter"/>
</dbReference>
<organism evidence="3 4">
    <name type="scientific">Lunasporangiospora selenospora</name>
    <dbReference type="NCBI Taxonomy" id="979761"/>
    <lineage>
        <taxon>Eukaryota</taxon>
        <taxon>Fungi</taxon>
        <taxon>Fungi incertae sedis</taxon>
        <taxon>Mucoromycota</taxon>
        <taxon>Mortierellomycotina</taxon>
        <taxon>Mortierellomycetes</taxon>
        <taxon>Mortierellales</taxon>
        <taxon>Mortierellaceae</taxon>
        <taxon>Lunasporangiospora</taxon>
    </lineage>
</organism>
<gene>
    <name evidence="3" type="primary">NPR2_2</name>
    <name evidence="3" type="ORF">BGW38_008724</name>
</gene>
<evidence type="ECO:0000256" key="1">
    <source>
        <dbReference type="ARBA" id="ARBA00008433"/>
    </source>
</evidence>
<reference evidence="3" key="1">
    <citation type="journal article" date="2020" name="Fungal Divers.">
        <title>Resolving the Mortierellaceae phylogeny through synthesis of multi-gene phylogenetics and phylogenomics.</title>
        <authorList>
            <person name="Vandepol N."/>
            <person name="Liber J."/>
            <person name="Desiro A."/>
            <person name="Na H."/>
            <person name="Kennedy M."/>
            <person name="Barry K."/>
            <person name="Grigoriev I.V."/>
            <person name="Miller A.N."/>
            <person name="O'Donnell K."/>
            <person name="Stajich J.E."/>
            <person name="Bonito G."/>
        </authorList>
    </citation>
    <scope>NUCLEOTIDE SEQUENCE</scope>
    <source>
        <strain evidence="3">KOD1015</strain>
    </source>
</reference>
<proteinExistence type="inferred from homology"/>
<dbReference type="PANTHER" id="PTHR12991">
    <property type="entry name" value="NITROGEN PERMEASE REGULATOR 2/TUMOR SUPPRESSOR CANDIDATE 4"/>
    <property type="match status" value="1"/>
</dbReference>
<sequence length="246" mass="26306">MHAPSFAKIFSLYSSLQYGVVLQDWIEQNHTANYNIDVRRFISFGVIKGFLYRVHKYPILDYYDPVAALAQQSAQSAQSTPLATSSTPATTPAATSSRATVASTPTTTGTPSTATRIHSPLSHTLSTPALATNATIPSAATTTLTTTTTSANALPTTPAAVPSIARKMYGSTLAPTDQGYFSQHHGSSAQQQSQPSAGEGIAIPPVLVRLLDGQHHYDELCTQFGCSVRQLDAILSTDSRVKFIYR</sequence>
<name>A0A9P6FK07_9FUNG</name>
<dbReference type="InterPro" id="IPR009348">
    <property type="entry name" value="NPR2-like"/>
</dbReference>
<dbReference type="GO" id="GO:0005774">
    <property type="term" value="C:vacuolar membrane"/>
    <property type="evidence" value="ECO:0007669"/>
    <property type="project" value="TreeGrafter"/>
</dbReference>
<dbReference type="GO" id="GO:0010508">
    <property type="term" value="P:positive regulation of autophagy"/>
    <property type="evidence" value="ECO:0007669"/>
    <property type="project" value="TreeGrafter"/>
</dbReference>
<dbReference type="GO" id="GO:0005096">
    <property type="term" value="F:GTPase activator activity"/>
    <property type="evidence" value="ECO:0007669"/>
    <property type="project" value="TreeGrafter"/>
</dbReference>
<feature type="region of interest" description="Disordered" evidence="2">
    <location>
        <begin position="79"/>
        <end position="119"/>
    </location>
</feature>
<accession>A0A9P6FK07</accession>
<evidence type="ECO:0000313" key="3">
    <source>
        <dbReference type="EMBL" id="KAF9570600.1"/>
    </source>
</evidence>
<dbReference type="OrthoDB" id="338854at2759"/>